<sequence>MAKKKSENSLSFTDEADRPTYKLKTGEVVPMSDARIAAMQKNAWKEGESGNSAGRPPDPVETKMKMYQYNDEAIETLRDIYLNGSNEGARVKAAMAFITPFVAPAAQKQETDININLTTRSVSKFLMSITEDFETDPSLLIDAKANKPDDDAPDV</sequence>
<protein>
    <submittedName>
        <fullName evidence="2">Uncharacterized protein</fullName>
    </submittedName>
</protein>
<dbReference type="EMBL" id="JAPZLR010000002">
    <property type="protein sequence ID" value="MCZ7936664.1"/>
    <property type="molecule type" value="Genomic_DNA"/>
</dbReference>
<evidence type="ECO:0000313" key="3">
    <source>
        <dbReference type="Proteomes" id="UP001151018"/>
    </source>
</evidence>
<gene>
    <name evidence="2" type="ORF">O9X88_03835</name>
</gene>
<reference evidence="2" key="1">
    <citation type="submission" date="2022-12" db="EMBL/GenBank/DDBJ databases">
        <title>Draft genome sequences of 22 rhizogenic Agrobacterium biovar 1 strains, the causative agent of hairy root disease.</title>
        <authorList>
            <person name="Kim N."/>
            <person name="Vargas P."/>
            <person name="Rediers H."/>
        </authorList>
    </citation>
    <scope>NUCLEOTIDE SEQUENCE</scope>
    <source>
        <strain evidence="2">ST15.13.006</strain>
    </source>
</reference>
<feature type="region of interest" description="Disordered" evidence="1">
    <location>
        <begin position="39"/>
        <end position="61"/>
    </location>
</feature>
<accession>A0A9X3KKS9</accession>
<dbReference type="AlphaFoldDB" id="A0A9X3KKS9"/>
<proteinExistence type="predicted"/>
<dbReference type="RefSeq" id="WP_269834629.1">
    <property type="nucleotide sequence ID" value="NZ_JAPZLR010000002.1"/>
</dbReference>
<organism evidence="2 3">
    <name type="scientific">Agrobacterium salinitolerans</name>
    <dbReference type="NCBI Taxonomy" id="1183413"/>
    <lineage>
        <taxon>Bacteria</taxon>
        <taxon>Pseudomonadati</taxon>
        <taxon>Pseudomonadota</taxon>
        <taxon>Alphaproteobacteria</taxon>
        <taxon>Hyphomicrobiales</taxon>
        <taxon>Rhizobiaceae</taxon>
        <taxon>Rhizobium/Agrobacterium group</taxon>
        <taxon>Agrobacterium</taxon>
    </lineage>
</organism>
<evidence type="ECO:0000313" key="2">
    <source>
        <dbReference type="EMBL" id="MCZ7936664.1"/>
    </source>
</evidence>
<feature type="region of interest" description="Disordered" evidence="1">
    <location>
        <begin position="1"/>
        <end position="26"/>
    </location>
</feature>
<name>A0A9X3KKS9_9HYPH</name>
<comment type="caution">
    <text evidence="2">The sequence shown here is derived from an EMBL/GenBank/DDBJ whole genome shotgun (WGS) entry which is preliminary data.</text>
</comment>
<dbReference type="Proteomes" id="UP001151018">
    <property type="component" value="Unassembled WGS sequence"/>
</dbReference>
<evidence type="ECO:0000256" key="1">
    <source>
        <dbReference type="SAM" id="MobiDB-lite"/>
    </source>
</evidence>